<evidence type="ECO:0000256" key="1">
    <source>
        <dbReference type="ARBA" id="ARBA00004141"/>
    </source>
</evidence>
<organism evidence="7 8">
    <name type="scientific">Pleurotus ostreatus (strain PC15)</name>
    <name type="common">Oyster mushroom</name>
    <dbReference type="NCBI Taxonomy" id="1137138"/>
    <lineage>
        <taxon>Eukaryota</taxon>
        <taxon>Fungi</taxon>
        <taxon>Dikarya</taxon>
        <taxon>Basidiomycota</taxon>
        <taxon>Agaricomycotina</taxon>
        <taxon>Agaricomycetes</taxon>
        <taxon>Agaricomycetidae</taxon>
        <taxon>Agaricales</taxon>
        <taxon>Pleurotineae</taxon>
        <taxon>Pleurotaceae</taxon>
        <taxon>Pleurotus</taxon>
    </lineage>
</organism>
<evidence type="ECO:0000256" key="6">
    <source>
        <dbReference type="RuleBase" id="RU363053"/>
    </source>
</evidence>
<feature type="transmembrane region" description="Helical" evidence="6">
    <location>
        <begin position="113"/>
        <end position="134"/>
    </location>
</feature>
<keyword evidence="4 6" id="KW-1133">Transmembrane helix</keyword>
<dbReference type="VEuPathDB" id="FungiDB:PLEOSDRAFT_1111600"/>
<dbReference type="PANTHER" id="PTHR11266">
    <property type="entry name" value="PEROXISOMAL MEMBRANE PROTEIN 2, PXMP2 MPV17"/>
    <property type="match status" value="1"/>
</dbReference>
<keyword evidence="5 6" id="KW-0472">Membrane</keyword>
<evidence type="ECO:0000256" key="3">
    <source>
        <dbReference type="ARBA" id="ARBA00022692"/>
    </source>
</evidence>
<keyword evidence="3 6" id="KW-0812">Transmembrane</keyword>
<reference evidence="8" key="1">
    <citation type="journal article" date="2014" name="Proc. Natl. Acad. Sci. U.S.A.">
        <title>Extensive sampling of basidiomycete genomes demonstrates inadequacy of the white-rot/brown-rot paradigm for wood decay fungi.</title>
        <authorList>
            <person name="Riley R."/>
            <person name="Salamov A.A."/>
            <person name="Brown D.W."/>
            <person name="Nagy L.G."/>
            <person name="Floudas D."/>
            <person name="Held B.W."/>
            <person name="Levasseur A."/>
            <person name="Lombard V."/>
            <person name="Morin E."/>
            <person name="Otillar R."/>
            <person name="Lindquist E.A."/>
            <person name="Sun H."/>
            <person name="LaButti K.M."/>
            <person name="Schmutz J."/>
            <person name="Jabbour D."/>
            <person name="Luo H."/>
            <person name="Baker S.E."/>
            <person name="Pisabarro A.G."/>
            <person name="Walton J.D."/>
            <person name="Blanchette R.A."/>
            <person name="Henrissat B."/>
            <person name="Martin F."/>
            <person name="Cullen D."/>
            <person name="Hibbett D.S."/>
            <person name="Grigoriev I.V."/>
        </authorList>
    </citation>
    <scope>NUCLEOTIDE SEQUENCE [LARGE SCALE GENOMIC DNA]</scope>
    <source>
        <strain evidence="8">PC15</strain>
    </source>
</reference>
<accession>A0A067P4X6</accession>
<evidence type="ECO:0000313" key="8">
    <source>
        <dbReference type="Proteomes" id="UP000027073"/>
    </source>
</evidence>
<dbReference type="InterPro" id="IPR007248">
    <property type="entry name" value="Mpv17_PMP22"/>
</dbReference>
<protein>
    <submittedName>
        <fullName evidence="7">Uncharacterized protein</fullName>
    </submittedName>
</protein>
<dbReference type="PANTHER" id="PTHR11266:SF93">
    <property type="entry name" value="INTEGRAL MEMBRANE PROTEIN 25D9-6"/>
    <property type="match status" value="1"/>
</dbReference>
<dbReference type="Pfam" id="PF04117">
    <property type="entry name" value="Mpv17_PMP22"/>
    <property type="match status" value="1"/>
</dbReference>
<feature type="transmembrane region" description="Helical" evidence="6">
    <location>
        <begin position="172"/>
        <end position="192"/>
    </location>
</feature>
<dbReference type="STRING" id="1137138.A0A067P4X6"/>
<evidence type="ECO:0000256" key="4">
    <source>
        <dbReference type="ARBA" id="ARBA00022989"/>
    </source>
</evidence>
<name>A0A067P4X6_PLEO1</name>
<dbReference type="GO" id="GO:0005778">
    <property type="term" value="C:peroxisomal membrane"/>
    <property type="evidence" value="ECO:0007669"/>
    <property type="project" value="TreeGrafter"/>
</dbReference>
<dbReference type="EMBL" id="KL198006">
    <property type="protein sequence ID" value="KDQ30936.1"/>
    <property type="molecule type" value="Genomic_DNA"/>
</dbReference>
<feature type="transmembrane region" description="Helical" evidence="6">
    <location>
        <begin position="73"/>
        <end position="93"/>
    </location>
</feature>
<comment type="subcellular location">
    <subcellularLocation>
        <location evidence="1">Membrane</location>
        <topology evidence="1">Multi-pass membrane protein</topology>
    </subcellularLocation>
</comment>
<sequence length="219" mass="23746">MTTKTHPLLAKYLAQLAAHPLRTKAITTGSLCFLQEVIGSNIAKTPIQRPAKGASTLAYLLAQSHIDAKALKMAIYGFFVSAPLAHYLVGLLQKAFAGKTSTKAKIGQIVANNLLIAPITTSSYLASMAIIAGARSFEEVLATVKAGFFSVIRISWVVSPISLLIAQKFIPIELWVPFFNSIQFILGTVFNVKTKRVQMAKAKAKREAEEKAARDEKDA</sequence>
<dbReference type="Proteomes" id="UP000027073">
    <property type="component" value="Unassembled WGS sequence"/>
</dbReference>
<dbReference type="OrthoDB" id="860at2759"/>
<evidence type="ECO:0000256" key="2">
    <source>
        <dbReference type="ARBA" id="ARBA00006824"/>
    </source>
</evidence>
<dbReference type="AlphaFoldDB" id="A0A067P4X6"/>
<comment type="similarity">
    <text evidence="2 6">Belongs to the peroxisomal membrane protein PXMP2/4 family.</text>
</comment>
<evidence type="ECO:0000313" key="7">
    <source>
        <dbReference type="EMBL" id="KDQ30936.1"/>
    </source>
</evidence>
<proteinExistence type="inferred from homology"/>
<evidence type="ECO:0000256" key="5">
    <source>
        <dbReference type="ARBA" id="ARBA00023136"/>
    </source>
</evidence>
<dbReference type="HOGENOM" id="CLU_066033_1_0_1"/>
<gene>
    <name evidence="7" type="ORF">PLEOSDRAFT_1111600</name>
</gene>
<dbReference type="InParanoid" id="A0A067P4X6"/>
<feature type="non-terminal residue" evidence="7">
    <location>
        <position position="1"/>
    </location>
</feature>